<protein>
    <submittedName>
        <fullName evidence="3">WYL domain-containing protein</fullName>
    </submittedName>
</protein>
<dbReference type="PANTHER" id="PTHR34580:SF9">
    <property type="entry name" value="SLL5097 PROTEIN"/>
    <property type="match status" value="1"/>
</dbReference>
<gene>
    <name evidence="3" type="ORF">DLM85_23770</name>
</gene>
<dbReference type="Pfam" id="PF25583">
    <property type="entry name" value="WCX"/>
    <property type="match status" value="1"/>
</dbReference>
<comment type="caution">
    <text evidence="3">The sequence shown here is derived from an EMBL/GenBank/DDBJ whole genome shotgun (WGS) entry which is preliminary data.</text>
</comment>
<dbReference type="InterPro" id="IPR026881">
    <property type="entry name" value="WYL_dom"/>
</dbReference>
<name>A0A328B9M0_9BACT</name>
<dbReference type="PROSITE" id="PS52050">
    <property type="entry name" value="WYL"/>
    <property type="match status" value="1"/>
</dbReference>
<evidence type="ECO:0000313" key="4">
    <source>
        <dbReference type="Proteomes" id="UP000248553"/>
    </source>
</evidence>
<dbReference type="InterPro" id="IPR057727">
    <property type="entry name" value="WCX_dom"/>
</dbReference>
<evidence type="ECO:0000259" key="1">
    <source>
        <dbReference type="Pfam" id="PF13280"/>
    </source>
</evidence>
<dbReference type="AlphaFoldDB" id="A0A328B9M0"/>
<dbReference type="Proteomes" id="UP000248553">
    <property type="component" value="Unassembled WGS sequence"/>
</dbReference>
<dbReference type="EMBL" id="QHKM01000014">
    <property type="protein sequence ID" value="RAK62424.1"/>
    <property type="molecule type" value="Genomic_DNA"/>
</dbReference>
<dbReference type="OrthoDB" id="43316at2"/>
<dbReference type="Pfam" id="PF13280">
    <property type="entry name" value="WYL"/>
    <property type="match status" value="1"/>
</dbReference>
<accession>A0A328B9M0</accession>
<keyword evidence="4" id="KW-1185">Reference proteome</keyword>
<dbReference type="PANTHER" id="PTHR34580">
    <property type="match status" value="1"/>
</dbReference>
<dbReference type="InterPro" id="IPR051534">
    <property type="entry name" value="CBASS_pafABC_assoc_protein"/>
</dbReference>
<feature type="domain" description="WCX" evidence="2">
    <location>
        <begin position="236"/>
        <end position="312"/>
    </location>
</feature>
<proteinExistence type="predicted"/>
<organism evidence="3 4">
    <name type="scientific">Hymenobacter edaphi</name>
    <dbReference type="NCBI Taxonomy" id="2211146"/>
    <lineage>
        <taxon>Bacteria</taxon>
        <taxon>Pseudomonadati</taxon>
        <taxon>Bacteroidota</taxon>
        <taxon>Cytophagia</taxon>
        <taxon>Cytophagales</taxon>
        <taxon>Hymenobacteraceae</taxon>
        <taxon>Hymenobacter</taxon>
    </lineage>
</organism>
<reference evidence="4" key="1">
    <citation type="submission" date="2018-05" db="EMBL/GenBank/DDBJ databases">
        <authorList>
            <person name="Nie L."/>
        </authorList>
    </citation>
    <scope>NUCLEOTIDE SEQUENCE [LARGE SCALE GENOMIC DNA]</scope>
    <source>
        <strain evidence="4">NL</strain>
    </source>
</reference>
<evidence type="ECO:0000313" key="3">
    <source>
        <dbReference type="EMBL" id="RAK62424.1"/>
    </source>
</evidence>
<sequence>MVRLKPHSTLAAAHFVTTHAHFLRQLLLVLRLQHLKRAVPFGELRDYLLEQTSLRDLAANYSQRTFQRDLPKIAERFGVTIAHDRRAGGYVITTADPLPEGYQRLLDAFELQEFLRLPTALSPFVQWESRRPLGTEWLQPLLRAVQLRRQVAFQYHKFWDEAPSTRTVSPLLLKEFKGRWYLLAHDPARHGLRCFGLDRIRALEVTTRSFEPPADFQADTYYAHSFGIIRPDHEPPAEIVLALEPTQGQYLKSYPLHASQRVLVDTAEELLVQLTVYNTYDLLMELLSLGDQVQVLAPASLRAQVKQIYAAAVAHNQQ</sequence>
<feature type="domain" description="WYL" evidence="1">
    <location>
        <begin position="137"/>
        <end position="205"/>
    </location>
</feature>
<evidence type="ECO:0000259" key="2">
    <source>
        <dbReference type="Pfam" id="PF25583"/>
    </source>
</evidence>